<dbReference type="Proteomes" id="UP001215151">
    <property type="component" value="Unassembled WGS sequence"/>
</dbReference>
<dbReference type="GO" id="GO:0016651">
    <property type="term" value="F:oxidoreductase activity, acting on NAD(P)H"/>
    <property type="evidence" value="ECO:0007669"/>
    <property type="project" value="InterPro"/>
</dbReference>
<protein>
    <recommendedName>
        <fullName evidence="1">Enoyl reductase (ER) domain-containing protein</fullName>
    </recommendedName>
</protein>
<dbReference type="SUPFAM" id="SSF51735">
    <property type="entry name" value="NAD(P)-binding Rossmann-fold domains"/>
    <property type="match status" value="1"/>
</dbReference>
<dbReference type="SUPFAM" id="SSF50129">
    <property type="entry name" value="GroES-like"/>
    <property type="match status" value="1"/>
</dbReference>
<dbReference type="PANTHER" id="PTHR45348">
    <property type="entry name" value="HYPOTHETICAL OXIDOREDUCTASE (EUROFUNG)"/>
    <property type="match status" value="1"/>
</dbReference>
<evidence type="ECO:0000313" key="3">
    <source>
        <dbReference type="Proteomes" id="UP001215151"/>
    </source>
</evidence>
<dbReference type="CDD" id="cd08249">
    <property type="entry name" value="enoyl_reductase_like"/>
    <property type="match status" value="1"/>
</dbReference>
<name>A0AAD7XED3_9APHY</name>
<dbReference type="InterPro" id="IPR013154">
    <property type="entry name" value="ADH-like_N"/>
</dbReference>
<reference evidence="2" key="1">
    <citation type="submission" date="2022-11" db="EMBL/GenBank/DDBJ databases">
        <title>Genome Sequence of Cubamyces cubensis.</title>
        <authorList>
            <person name="Buettner E."/>
        </authorList>
    </citation>
    <scope>NUCLEOTIDE SEQUENCE</scope>
    <source>
        <strain evidence="2">MPL-01</strain>
    </source>
</reference>
<dbReference type="Gene3D" id="3.40.50.720">
    <property type="entry name" value="NAD(P)-binding Rossmann-like Domain"/>
    <property type="match status" value="1"/>
</dbReference>
<keyword evidence="3" id="KW-1185">Reference proteome</keyword>
<proteinExistence type="predicted"/>
<dbReference type="AlphaFoldDB" id="A0AAD7XED3"/>
<dbReference type="InterPro" id="IPR013149">
    <property type="entry name" value="ADH-like_C"/>
</dbReference>
<sequence length="353" mass="37182">MPQQQKAVVLEAKFGPVVLKEIDVPKAGAGQVVLRVEATALNPGDWKVVDQGIIVQKYPLVLGFDAAGVIVEVGEGVEGFSLGDRVITQGWLESMDGQVHGTFQQYALAPTTCIAKIPSNISFEEAATIPSGLATAALPLYNQTDGVASAKLLPAWEESGRGKYAGKAIFILGGASSIGQYVIQLARMSGFTFIITTASLHNTDLLKGLGATHVLDRKLLSETLVQQVNEIAGGPASVVYDAISTTDTLSTAYQATAPGGDLVVVLHTPVPGAEENVKKIHIAFGVFHIPTNFALAKSLLSKLPELLESGEIKPNRAEILPGGLRAVTAGLDRLRNNQVSAAKLVVRPFETDA</sequence>
<comment type="caution">
    <text evidence="2">The sequence shown here is derived from an EMBL/GenBank/DDBJ whole genome shotgun (WGS) entry which is preliminary data.</text>
</comment>
<dbReference type="InterPro" id="IPR047122">
    <property type="entry name" value="Trans-enoyl_RdTase-like"/>
</dbReference>
<dbReference type="InterPro" id="IPR020843">
    <property type="entry name" value="ER"/>
</dbReference>
<feature type="domain" description="Enoyl reductase (ER)" evidence="1">
    <location>
        <begin position="15"/>
        <end position="346"/>
    </location>
</feature>
<dbReference type="InterPro" id="IPR036291">
    <property type="entry name" value="NAD(P)-bd_dom_sf"/>
</dbReference>
<dbReference type="Gene3D" id="3.90.180.10">
    <property type="entry name" value="Medium-chain alcohol dehydrogenases, catalytic domain"/>
    <property type="match status" value="1"/>
</dbReference>
<dbReference type="SMART" id="SM00829">
    <property type="entry name" value="PKS_ER"/>
    <property type="match status" value="1"/>
</dbReference>
<dbReference type="InterPro" id="IPR011032">
    <property type="entry name" value="GroES-like_sf"/>
</dbReference>
<evidence type="ECO:0000313" key="2">
    <source>
        <dbReference type="EMBL" id="KAJ8489397.1"/>
    </source>
</evidence>
<evidence type="ECO:0000259" key="1">
    <source>
        <dbReference type="SMART" id="SM00829"/>
    </source>
</evidence>
<accession>A0AAD7XED3</accession>
<gene>
    <name evidence="2" type="ORF">ONZ51_g2956</name>
</gene>
<dbReference type="PANTHER" id="PTHR45348:SF2">
    <property type="entry name" value="ZINC-TYPE ALCOHOL DEHYDROGENASE-LIKE PROTEIN C2E1P3.01"/>
    <property type="match status" value="1"/>
</dbReference>
<organism evidence="2 3">
    <name type="scientific">Trametes cubensis</name>
    <dbReference type="NCBI Taxonomy" id="1111947"/>
    <lineage>
        <taxon>Eukaryota</taxon>
        <taxon>Fungi</taxon>
        <taxon>Dikarya</taxon>
        <taxon>Basidiomycota</taxon>
        <taxon>Agaricomycotina</taxon>
        <taxon>Agaricomycetes</taxon>
        <taxon>Polyporales</taxon>
        <taxon>Polyporaceae</taxon>
        <taxon>Trametes</taxon>
    </lineage>
</organism>
<dbReference type="Pfam" id="PF00107">
    <property type="entry name" value="ADH_zinc_N"/>
    <property type="match status" value="1"/>
</dbReference>
<dbReference type="EMBL" id="JAPEVG010000049">
    <property type="protein sequence ID" value="KAJ8489397.1"/>
    <property type="molecule type" value="Genomic_DNA"/>
</dbReference>
<dbReference type="Pfam" id="PF08240">
    <property type="entry name" value="ADH_N"/>
    <property type="match status" value="1"/>
</dbReference>